<name>X1VWJ1_9ZZZZ</name>
<sequence>RFREIPPIILRVDLISDIAITTRSWKIPLVTTVLMEYF</sequence>
<protein>
    <submittedName>
        <fullName evidence="1">Uncharacterized protein</fullName>
    </submittedName>
</protein>
<reference evidence="1" key="1">
    <citation type="journal article" date="2014" name="Front. Microbiol.">
        <title>High frequency of phylogenetically diverse reductive dehalogenase-homologous genes in deep subseafloor sedimentary metagenomes.</title>
        <authorList>
            <person name="Kawai M."/>
            <person name="Futagami T."/>
            <person name="Toyoda A."/>
            <person name="Takaki Y."/>
            <person name="Nishi S."/>
            <person name="Hori S."/>
            <person name="Arai W."/>
            <person name="Tsubouchi T."/>
            <person name="Morono Y."/>
            <person name="Uchiyama I."/>
            <person name="Ito T."/>
            <person name="Fujiyama A."/>
            <person name="Inagaki F."/>
            <person name="Takami H."/>
        </authorList>
    </citation>
    <scope>NUCLEOTIDE SEQUENCE</scope>
    <source>
        <strain evidence="1">Expedition CK06-06</strain>
    </source>
</reference>
<feature type="non-terminal residue" evidence="1">
    <location>
        <position position="1"/>
    </location>
</feature>
<evidence type="ECO:0000313" key="1">
    <source>
        <dbReference type="EMBL" id="GAJ22916.1"/>
    </source>
</evidence>
<dbReference type="EMBL" id="BARW01038465">
    <property type="protein sequence ID" value="GAJ22916.1"/>
    <property type="molecule type" value="Genomic_DNA"/>
</dbReference>
<proteinExistence type="predicted"/>
<accession>X1VWJ1</accession>
<gene>
    <name evidence="1" type="ORF">S12H4_59026</name>
</gene>
<comment type="caution">
    <text evidence="1">The sequence shown here is derived from an EMBL/GenBank/DDBJ whole genome shotgun (WGS) entry which is preliminary data.</text>
</comment>
<dbReference type="AlphaFoldDB" id="X1VWJ1"/>
<organism evidence="1">
    <name type="scientific">marine sediment metagenome</name>
    <dbReference type="NCBI Taxonomy" id="412755"/>
    <lineage>
        <taxon>unclassified sequences</taxon>
        <taxon>metagenomes</taxon>
        <taxon>ecological metagenomes</taxon>
    </lineage>
</organism>